<dbReference type="AlphaFoldDB" id="A0A1N7M0X6"/>
<dbReference type="STRING" id="453582.SAMN05421580_10536"/>
<name>A0A1N7M0X6_9RHOB</name>
<sequence>MTATTFHAHERPGVVTRALNWLDERGPMSWVIVMIGSFIFAGPLGLLVLGFILITGRFSGRKCRSLHAGCPSRYDLRMHFKAARPTGNAAFDAYKADTLARLEREQDEFEAFLHRLREARDKAEFDQYMEERARAAAAETASAEGDATEAPRGQY</sequence>
<keyword evidence="4" id="KW-1185">Reference proteome</keyword>
<dbReference type="OrthoDB" id="9806878at2"/>
<dbReference type="EMBL" id="FTOG01000005">
    <property type="protein sequence ID" value="SIS79717.1"/>
    <property type="molecule type" value="Genomic_DNA"/>
</dbReference>
<feature type="compositionally biased region" description="Low complexity" evidence="1">
    <location>
        <begin position="135"/>
        <end position="155"/>
    </location>
</feature>
<protein>
    <recommendedName>
        <fullName evidence="5">DUF2852 domain-containing protein</fullName>
    </recommendedName>
</protein>
<evidence type="ECO:0000256" key="2">
    <source>
        <dbReference type="SAM" id="Phobius"/>
    </source>
</evidence>
<evidence type="ECO:0000313" key="3">
    <source>
        <dbReference type="EMBL" id="SIS79717.1"/>
    </source>
</evidence>
<reference evidence="4" key="1">
    <citation type="submission" date="2017-01" db="EMBL/GenBank/DDBJ databases">
        <authorList>
            <person name="Varghese N."/>
            <person name="Submissions S."/>
        </authorList>
    </citation>
    <scope>NUCLEOTIDE SEQUENCE [LARGE SCALE GENOMIC DNA]</scope>
    <source>
        <strain evidence="4">DSM 19945</strain>
    </source>
</reference>
<dbReference type="InterPro" id="IPR021273">
    <property type="entry name" value="DUF2852"/>
</dbReference>
<accession>A0A1N7M0X6</accession>
<keyword evidence="2" id="KW-1133">Transmembrane helix</keyword>
<proteinExistence type="predicted"/>
<keyword evidence="2" id="KW-0472">Membrane</keyword>
<dbReference type="RefSeq" id="WP_076484569.1">
    <property type="nucleotide sequence ID" value="NZ_FTOG01000005.1"/>
</dbReference>
<gene>
    <name evidence="3" type="ORF">SAMN05421580_10536</name>
</gene>
<dbReference type="Pfam" id="PF11014">
    <property type="entry name" value="DUF2852"/>
    <property type="match status" value="1"/>
</dbReference>
<evidence type="ECO:0000256" key="1">
    <source>
        <dbReference type="SAM" id="MobiDB-lite"/>
    </source>
</evidence>
<evidence type="ECO:0008006" key="5">
    <source>
        <dbReference type="Google" id="ProtNLM"/>
    </source>
</evidence>
<feature type="transmembrane region" description="Helical" evidence="2">
    <location>
        <begin position="30"/>
        <end position="54"/>
    </location>
</feature>
<evidence type="ECO:0000313" key="4">
    <source>
        <dbReference type="Proteomes" id="UP000186221"/>
    </source>
</evidence>
<keyword evidence="2" id="KW-0812">Transmembrane</keyword>
<dbReference type="Proteomes" id="UP000186221">
    <property type="component" value="Unassembled WGS sequence"/>
</dbReference>
<feature type="region of interest" description="Disordered" evidence="1">
    <location>
        <begin position="133"/>
        <end position="155"/>
    </location>
</feature>
<organism evidence="3 4">
    <name type="scientific">Rhodobacter aestuarii</name>
    <dbReference type="NCBI Taxonomy" id="453582"/>
    <lineage>
        <taxon>Bacteria</taxon>
        <taxon>Pseudomonadati</taxon>
        <taxon>Pseudomonadota</taxon>
        <taxon>Alphaproteobacteria</taxon>
        <taxon>Rhodobacterales</taxon>
        <taxon>Rhodobacter group</taxon>
        <taxon>Rhodobacter</taxon>
    </lineage>
</organism>